<evidence type="ECO:0000256" key="4">
    <source>
        <dbReference type="ARBA" id="ARBA00022806"/>
    </source>
</evidence>
<evidence type="ECO:0000313" key="16">
    <source>
        <dbReference type="Proteomes" id="UP001552299"/>
    </source>
</evidence>
<evidence type="ECO:0000313" key="15">
    <source>
        <dbReference type="EMBL" id="KAL0912286.1"/>
    </source>
</evidence>
<dbReference type="PROSITE" id="PS51194">
    <property type="entry name" value="HELICASE_CTER"/>
    <property type="match status" value="1"/>
</dbReference>
<feature type="compositionally biased region" description="Acidic residues" evidence="11">
    <location>
        <begin position="412"/>
        <end position="421"/>
    </location>
</feature>
<keyword evidence="6" id="KW-0694">RNA-binding</keyword>
<accession>A0ABD0UI81</accession>
<dbReference type="InterPro" id="IPR027417">
    <property type="entry name" value="P-loop_NTPase"/>
</dbReference>
<evidence type="ECO:0000259" key="13">
    <source>
        <dbReference type="PROSITE" id="PS51194"/>
    </source>
</evidence>
<dbReference type="PROSITE" id="PS00039">
    <property type="entry name" value="DEAD_ATP_HELICASE"/>
    <property type="match status" value="1"/>
</dbReference>
<feature type="domain" description="Helicase ATP-binding" evidence="12">
    <location>
        <begin position="39"/>
        <end position="210"/>
    </location>
</feature>
<dbReference type="AlphaFoldDB" id="A0ABD0UI81"/>
<dbReference type="InterPro" id="IPR011545">
    <property type="entry name" value="DEAD/DEAH_box_helicase_dom"/>
</dbReference>
<dbReference type="InterPro" id="IPR014001">
    <property type="entry name" value="Helicase_ATP-bd"/>
</dbReference>
<keyword evidence="16" id="KW-1185">Reference proteome</keyword>
<dbReference type="GO" id="GO:0003723">
    <property type="term" value="F:RNA binding"/>
    <property type="evidence" value="ECO:0007669"/>
    <property type="project" value="UniProtKB-KW"/>
</dbReference>
<dbReference type="FunFam" id="3.40.50.300:FF:000681">
    <property type="entry name" value="probable ATP-dependent RNA helicase DDX47"/>
    <property type="match status" value="1"/>
</dbReference>
<dbReference type="InterPro" id="IPR000629">
    <property type="entry name" value="RNA-helicase_DEAD-box_CS"/>
</dbReference>
<evidence type="ECO:0000256" key="11">
    <source>
        <dbReference type="SAM" id="MobiDB-lite"/>
    </source>
</evidence>
<dbReference type="InterPro" id="IPR014014">
    <property type="entry name" value="RNA_helicase_DEAD_Q_motif"/>
</dbReference>
<keyword evidence="7" id="KW-0539">Nucleus</keyword>
<feature type="region of interest" description="Disordered" evidence="11">
    <location>
        <begin position="401"/>
        <end position="439"/>
    </location>
</feature>
<dbReference type="InterPro" id="IPR001650">
    <property type="entry name" value="Helicase_C-like"/>
</dbReference>
<dbReference type="InterPro" id="IPR044765">
    <property type="entry name" value="DDX47/Rrp3_DEADc"/>
</dbReference>
<dbReference type="PROSITE" id="PS51192">
    <property type="entry name" value="HELICASE_ATP_BIND_1"/>
    <property type="match status" value="1"/>
</dbReference>
<dbReference type="CDD" id="cd17954">
    <property type="entry name" value="DEADc_DDX47"/>
    <property type="match status" value="1"/>
</dbReference>
<sequence length="439" mass="48803">MAEDGDERTFKSLGVCDQLVEACESLGWKTPSKIQVEAIPHALEGRDVIGLAQTGSGKTGAFALPIIQALLEKPHPFFACILSPTRELAIQISQQFEALGSSIGVKCSVLVGGVDMMAQAISLAKRPHIIVGTPGRLLDHLSNTKGFSLRMLKYLVLDEADRLLNLDFEKAIDDILKAIPRERRTYLFSATMTKKVGKLQRACLKNPVKIEASSKYSTVDTLKQQFRLVPAKYKDCYLVYILTEMSGSTSMVFTRTCDSTRLLALLLRNLGLKAIPISGQMSQTKRLGALNKFKAGDCNILICTDVASRGLDIPTVDLVINYDIPSNSKDYIHRVGRTARAGRSGLAISLVNQYEVEWYIQIEQLIGKKLPEFPAEEAEVLLFLERVSDAKRISQMKIKESVGNKRRRKVGDDEEEEEEDAERYAVNTKSGKTFKKGRR</sequence>
<evidence type="ECO:0000256" key="7">
    <source>
        <dbReference type="ARBA" id="ARBA00023242"/>
    </source>
</evidence>
<evidence type="ECO:0000256" key="8">
    <source>
        <dbReference type="ARBA" id="ARBA00024350"/>
    </source>
</evidence>
<dbReference type="SMART" id="SM00487">
    <property type="entry name" value="DEXDc"/>
    <property type="match status" value="1"/>
</dbReference>
<feature type="domain" description="DEAD-box RNA helicase Q" evidence="14">
    <location>
        <begin position="8"/>
        <end position="36"/>
    </location>
</feature>
<evidence type="ECO:0000256" key="10">
    <source>
        <dbReference type="RuleBase" id="RU000492"/>
    </source>
</evidence>
<reference evidence="15 16" key="1">
    <citation type="journal article" date="2024" name="Plant Biotechnol. J.">
        <title>Dendrobium thyrsiflorum genome and its molecular insights into genes involved in important horticultural traits.</title>
        <authorList>
            <person name="Chen B."/>
            <person name="Wang J.Y."/>
            <person name="Zheng P.J."/>
            <person name="Li K.L."/>
            <person name="Liang Y.M."/>
            <person name="Chen X.F."/>
            <person name="Zhang C."/>
            <person name="Zhao X."/>
            <person name="He X."/>
            <person name="Zhang G.Q."/>
            <person name="Liu Z.J."/>
            <person name="Xu Q."/>
        </authorList>
    </citation>
    <scope>NUCLEOTIDE SEQUENCE [LARGE SCALE GENOMIC DNA]</scope>
    <source>
        <strain evidence="15">GZMU011</strain>
    </source>
</reference>
<keyword evidence="3 10" id="KW-0378">Hydrolase</keyword>
<proteinExistence type="inferred from homology"/>
<dbReference type="GO" id="GO:0004386">
    <property type="term" value="F:helicase activity"/>
    <property type="evidence" value="ECO:0007669"/>
    <property type="project" value="UniProtKB-KW"/>
</dbReference>
<keyword evidence="5 10" id="KW-0067">ATP-binding</keyword>
<comment type="subcellular location">
    <subcellularLocation>
        <location evidence="1">Nucleus</location>
    </subcellularLocation>
</comment>
<evidence type="ECO:0000259" key="12">
    <source>
        <dbReference type="PROSITE" id="PS51192"/>
    </source>
</evidence>
<keyword evidence="4 10" id="KW-0347">Helicase</keyword>
<dbReference type="PROSITE" id="PS51195">
    <property type="entry name" value="Q_MOTIF"/>
    <property type="match status" value="1"/>
</dbReference>
<evidence type="ECO:0000259" key="14">
    <source>
        <dbReference type="PROSITE" id="PS51195"/>
    </source>
</evidence>
<dbReference type="CDD" id="cd18787">
    <property type="entry name" value="SF2_C_DEAD"/>
    <property type="match status" value="1"/>
</dbReference>
<evidence type="ECO:0000256" key="3">
    <source>
        <dbReference type="ARBA" id="ARBA00022801"/>
    </source>
</evidence>
<evidence type="ECO:0000256" key="1">
    <source>
        <dbReference type="ARBA" id="ARBA00004123"/>
    </source>
</evidence>
<dbReference type="EMBL" id="JANQDX010000014">
    <property type="protein sequence ID" value="KAL0912286.1"/>
    <property type="molecule type" value="Genomic_DNA"/>
</dbReference>
<protein>
    <recommendedName>
        <fullName evidence="17">DEAD-box ATP-dependent RNA helicase 10</fullName>
    </recommendedName>
</protein>
<dbReference type="Proteomes" id="UP001552299">
    <property type="component" value="Unassembled WGS sequence"/>
</dbReference>
<keyword evidence="2 10" id="KW-0547">Nucleotide-binding</keyword>
<comment type="similarity">
    <text evidence="8">Belongs to the DEAD box helicase family. DDX47/RRP3 subfamily.</text>
</comment>
<evidence type="ECO:0000256" key="5">
    <source>
        <dbReference type="ARBA" id="ARBA00022840"/>
    </source>
</evidence>
<dbReference type="InterPro" id="IPR050079">
    <property type="entry name" value="DEAD_box_RNA_helicase"/>
</dbReference>
<dbReference type="Gene3D" id="3.40.50.300">
    <property type="entry name" value="P-loop containing nucleotide triphosphate hydrolases"/>
    <property type="match status" value="2"/>
</dbReference>
<comment type="caution">
    <text evidence="15">The sequence shown here is derived from an EMBL/GenBank/DDBJ whole genome shotgun (WGS) entry which is preliminary data.</text>
</comment>
<dbReference type="SMART" id="SM00490">
    <property type="entry name" value="HELICc"/>
    <property type="match status" value="1"/>
</dbReference>
<evidence type="ECO:0008006" key="17">
    <source>
        <dbReference type="Google" id="ProtNLM"/>
    </source>
</evidence>
<organism evidence="15 16">
    <name type="scientific">Dendrobium thyrsiflorum</name>
    <name type="common">Pinecone-like raceme dendrobium</name>
    <name type="synonym">Orchid</name>
    <dbReference type="NCBI Taxonomy" id="117978"/>
    <lineage>
        <taxon>Eukaryota</taxon>
        <taxon>Viridiplantae</taxon>
        <taxon>Streptophyta</taxon>
        <taxon>Embryophyta</taxon>
        <taxon>Tracheophyta</taxon>
        <taxon>Spermatophyta</taxon>
        <taxon>Magnoliopsida</taxon>
        <taxon>Liliopsida</taxon>
        <taxon>Asparagales</taxon>
        <taxon>Orchidaceae</taxon>
        <taxon>Epidendroideae</taxon>
        <taxon>Malaxideae</taxon>
        <taxon>Dendrobiinae</taxon>
        <taxon>Dendrobium</taxon>
    </lineage>
</organism>
<evidence type="ECO:0000256" key="2">
    <source>
        <dbReference type="ARBA" id="ARBA00022741"/>
    </source>
</evidence>
<dbReference type="GO" id="GO:0016787">
    <property type="term" value="F:hydrolase activity"/>
    <property type="evidence" value="ECO:0007669"/>
    <property type="project" value="UniProtKB-KW"/>
</dbReference>
<dbReference type="Pfam" id="PF00270">
    <property type="entry name" value="DEAD"/>
    <property type="match status" value="1"/>
</dbReference>
<evidence type="ECO:0000256" key="6">
    <source>
        <dbReference type="ARBA" id="ARBA00022884"/>
    </source>
</evidence>
<dbReference type="PANTHER" id="PTHR47959">
    <property type="entry name" value="ATP-DEPENDENT RNA HELICASE RHLE-RELATED"/>
    <property type="match status" value="1"/>
</dbReference>
<dbReference type="Pfam" id="PF00271">
    <property type="entry name" value="Helicase_C"/>
    <property type="match status" value="1"/>
</dbReference>
<feature type="domain" description="Helicase C-terminal" evidence="13">
    <location>
        <begin position="237"/>
        <end position="381"/>
    </location>
</feature>
<name>A0ABD0UI81_DENTH</name>
<dbReference type="SUPFAM" id="SSF52540">
    <property type="entry name" value="P-loop containing nucleoside triphosphate hydrolases"/>
    <property type="match status" value="1"/>
</dbReference>
<feature type="short sequence motif" description="Q motif" evidence="9">
    <location>
        <begin position="8"/>
        <end position="36"/>
    </location>
</feature>
<dbReference type="GO" id="GO:0005634">
    <property type="term" value="C:nucleus"/>
    <property type="evidence" value="ECO:0007669"/>
    <property type="project" value="UniProtKB-SubCell"/>
</dbReference>
<dbReference type="GO" id="GO:0005524">
    <property type="term" value="F:ATP binding"/>
    <property type="evidence" value="ECO:0007669"/>
    <property type="project" value="UniProtKB-KW"/>
</dbReference>
<dbReference type="PANTHER" id="PTHR47959:SF24">
    <property type="entry name" value="ATP-DEPENDENT RNA HELICASE"/>
    <property type="match status" value="1"/>
</dbReference>
<evidence type="ECO:0000256" key="9">
    <source>
        <dbReference type="PROSITE-ProRule" id="PRU00552"/>
    </source>
</evidence>
<gene>
    <name evidence="15" type="ORF">M5K25_018249</name>
</gene>